<proteinExistence type="predicted"/>
<gene>
    <name evidence="1" type="ORF">SUNI508_04711</name>
</gene>
<comment type="caution">
    <text evidence="1">The sequence shown here is derived from an EMBL/GenBank/DDBJ whole genome shotgun (WGS) entry which is preliminary data.</text>
</comment>
<dbReference type="Proteomes" id="UP001408356">
    <property type="component" value="Unassembled WGS sequence"/>
</dbReference>
<organism evidence="1 2">
    <name type="scientific">Seiridium unicorne</name>
    <dbReference type="NCBI Taxonomy" id="138068"/>
    <lineage>
        <taxon>Eukaryota</taxon>
        <taxon>Fungi</taxon>
        <taxon>Dikarya</taxon>
        <taxon>Ascomycota</taxon>
        <taxon>Pezizomycotina</taxon>
        <taxon>Sordariomycetes</taxon>
        <taxon>Xylariomycetidae</taxon>
        <taxon>Amphisphaeriales</taxon>
        <taxon>Sporocadaceae</taxon>
        <taxon>Seiridium</taxon>
    </lineage>
</organism>
<protein>
    <submittedName>
        <fullName evidence="1">Uncharacterized protein</fullName>
    </submittedName>
</protein>
<reference evidence="1 2" key="1">
    <citation type="journal article" date="2024" name="J. Plant Pathol.">
        <title>Sequence and assembly of the genome of Seiridium unicorne, isolate CBS 538.82, causal agent of cypress canker disease.</title>
        <authorList>
            <person name="Scali E."/>
            <person name="Rocca G.D."/>
            <person name="Danti R."/>
            <person name="Garbelotto M."/>
            <person name="Barberini S."/>
            <person name="Baroncelli R."/>
            <person name="Emiliani G."/>
        </authorList>
    </citation>
    <scope>NUCLEOTIDE SEQUENCE [LARGE SCALE GENOMIC DNA]</scope>
    <source>
        <strain evidence="1 2">BM-138-508</strain>
    </source>
</reference>
<sequence>MPMHNIQWASYREPAVGLTFFFDWPEPLKGSKNRRLTVEVLPGEAKKAVEPTTHVDPCLHRRTFARFRQSFQTMAVACSEKQAAGWRRKNHSLLHLLTAHELESGLRRIPIRAIGEPIEQSIRFGFGEELTSTSSTPAGARIRAFAKPPTTQVSNRRPIRQQYTN</sequence>
<accession>A0ABR2V790</accession>
<evidence type="ECO:0000313" key="1">
    <source>
        <dbReference type="EMBL" id="KAK9422355.1"/>
    </source>
</evidence>
<name>A0ABR2V790_9PEZI</name>
<evidence type="ECO:0000313" key="2">
    <source>
        <dbReference type="Proteomes" id="UP001408356"/>
    </source>
</evidence>
<keyword evidence="2" id="KW-1185">Reference proteome</keyword>
<dbReference type="EMBL" id="JARVKF010000113">
    <property type="protein sequence ID" value="KAK9422355.1"/>
    <property type="molecule type" value="Genomic_DNA"/>
</dbReference>